<dbReference type="RefSeq" id="WP_095550393.1">
    <property type="nucleotide sequence ID" value="NZ_NSJF01000006.1"/>
</dbReference>
<reference evidence="2 3" key="1">
    <citation type="submission" date="2017-08" db="EMBL/GenBank/DDBJ databases">
        <title>WGS of Clinical strains of the CDC Group NO-1 linked to zoonotic infections in humans.</title>
        <authorList>
            <person name="Bernier A.-M."/>
            <person name="Bernard K."/>
        </authorList>
    </citation>
    <scope>NUCLEOTIDE SEQUENCE [LARGE SCALE GENOMIC DNA]</scope>
    <source>
        <strain evidence="2 3">NML03-0146</strain>
    </source>
</reference>
<dbReference type="AlphaFoldDB" id="A0A2A2A7G3"/>
<name>A0A2A2A7G3_9BURK</name>
<organism evidence="2 3">
    <name type="scientific">Vandammella animalimorsus</name>
    <dbReference type="NCBI Taxonomy" id="2029117"/>
    <lineage>
        <taxon>Bacteria</taxon>
        <taxon>Pseudomonadati</taxon>
        <taxon>Pseudomonadota</taxon>
        <taxon>Betaproteobacteria</taxon>
        <taxon>Burkholderiales</taxon>
        <taxon>Comamonadaceae</taxon>
        <taxon>Vandammella</taxon>
    </lineage>
</organism>
<gene>
    <name evidence="2" type="ORF">CK620_11365</name>
</gene>
<dbReference type="Proteomes" id="UP000217999">
    <property type="component" value="Unassembled WGS sequence"/>
</dbReference>
<keyword evidence="1" id="KW-0175">Coiled coil</keyword>
<sequence>MTSSNILHKPFLAGAFLSIFAGVTIAQVQVYKCGNTYSQTPCGHNAEKIVVTPAYQSPQQTDHQDSYTPTSRTEKLHQQIRASQDKRRLHDLQNHLIPNLRRKIAADTEACEKSISDRDRSKIYWLKNVAKQNKKEMEEMLNQCQKKADAMTAKLRRLEEEAQGLSLSK</sequence>
<comment type="caution">
    <text evidence="2">The sequence shown here is derived from an EMBL/GenBank/DDBJ whole genome shotgun (WGS) entry which is preliminary data.</text>
</comment>
<evidence type="ECO:0000256" key="1">
    <source>
        <dbReference type="SAM" id="Coils"/>
    </source>
</evidence>
<proteinExistence type="predicted"/>
<dbReference type="EMBL" id="NSJF01000006">
    <property type="protein sequence ID" value="PAT33756.1"/>
    <property type="molecule type" value="Genomic_DNA"/>
</dbReference>
<evidence type="ECO:0000313" key="2">
    <source>
        <dbReference type="EMBL" id="PAT33756.1"/>
    </source>
</evidence>
<feature type="coiled-coil region" evidence="1">
    <location>
        <begin position="127"/>
        <end position="168"/>
    </location>
</feature>
<protein>
    <submittedName>
        <fullName evidence="2">Uncharacterized protein</fullName>
    </submittedName>
</protein>
<accession>A0A2A2A7G3</accession>
<evidence type="ECO:0000313" key="3">
    <source>
        <dbReference type="Proteomes" id="UP000217999"/>
    </source>
</evidence>